<proteinExistence type="predicted"/>
<dbReference type="RefSeq" id="XP_060439278.1">
    <property type="nucleotide sequence ID" value="XM_060581800.1"/>
</dbReference>
<reference evidence="1" key="1">
    <citation type="submission" date="2021-06" db="EMBL/GenBank/DDBJ databases">
        <title>Comparative genomics, transcriptomics and evolutionary studies reveal genomic signatures of adaptation to plant cell wall in hemibiotrophic fungi.</title>
        <authorList>
            <consortium name="DOE Joint Genome Institute"/>
            <person name="Baroncelli R."/>
            <person name="Diaz J.F."/>
            <person name="Benocci T."/>
            <person name="Peng M."/>
            <person name="Battaglia E."/>
            <person name="Haridas S."/>
            <person name="Andreopoulos W."/>
            <person name="Labutti K."/>
            <person name="Pangilinan J."/>
            <person name="Floch G.L."/>
            <person name="Makela M.R."/>
            <person name="Henrissat B."/>
            <person name="Grigoriev I.V."/>
            <person name="Crouch J.A."/>
            <person name="De Vries R.P."/>
            <person name="Sukno S.A."/>
            <person name="Thon M.R."/>
        </authorList>
    </citation>
    <scope>NUCLEOTIDE SEQUENCE</scope>
    <source>
        <strain evidence="1">CBS 102054</strain>
    </source>
</reference>
<accession>A0AAJ0EB24</accession>
<evidence type="ECO:0000313" key="1">
    <source>
        <dbReference type="EMBL" id="KAK1623283.1"/>
    </source>
</evidence>
<gene>
    <name evidence="1" type="ORF">BDP81DRAFT_137260</name>
</gene>
<sequence>MAMLKWNELHEQYPSSESFLRRKGCNVSSFHCVCYWNMLLAVSCVSPWKVKFRHRSFLISLQASRNNVRNPRHGQTHFCRHTCSVCLASDPGITSEEDAAADFSRKPASTVVCKILLLNIGAPESNILCRTSKLTACRSFRSVIKRPCMALVEFWSLFRVRAKRCLMCKAIRTG</sequence>
<dbReference type="Proteomes" id="UP001243989">
    <property type="component" value="Unassembled WGS sequence"/>
</dbReference>
<evidence type="ECO:0000313" key="2">
    <source>
        <dbReference type="Proteomes" id="UP001243989"/>
    </source>
</evidence>
<dbReference type="AlphaFoldDB" id="A0AAJ0EB24"/>
<organism evidence="1 2">
    <name type="scientific">Colletotrichum phormii</name>
    <dbReference type="NCBI Taxonomy" id="359342"/>
    <lineage>
        <taxon>Eukaryota</taxon>
        <taxon>Fungi</taxon>
        <taxon>Dikarya</taxon>
        <taxon>Ascomycota</taxon>
        <taxon>Pezizomycotina</taxon>
        <taxon>Sordariomycetes</taxon>
        <taxon>Hypocreomycetidae</taxon>
        <taxon>Glomerellales</taxon>
        <taxon>Glomerellaceae</taxon>
        <taxon>Colletotrichum</taxon>
        <taxon>Colletotrichum acutatum species complex</taxon>
    </lineage>
</organism>
<comment type="caution">
    <text evidence="1">The sequence shown here is derived from an EMBL/GenBank/DDBJ whole genome shotgun (WGS) entry which is preliminary data.</text>
</comment>
<dbReference type="EMBL" id="JAHMHQ010000030">
    <property type="protein sequence ID" value="KAK1623283.1"/>
    <property type="molecule type" value="Genomic_DNA"/>
</dbReference>
<name>A0AAJ0EB24_9PEZI</name>
<protein>
    <submittedName>
        <fullName evidence="1">Uncharacterized protein</fullName>
    </submittedName>
</protein>
<keyword evidence="2" id="KW-1185">Reference proteome</keyword>
<dbReference type="GeneID" id="85466662"/>